<evidence type="ECO:0000313" key="6">
    <source>
        <dbReference type="EMBL" id="MDO6415541.1"/>
    </source>
</evidence>
<feature type="region of interest" description="Disordered" evidence="4">
    <location>
        <begin position="73"/>
        <end position="94"/>
    </location>
</feature>
<keyword evidence="2" id="KW-0812">Transmembrane</keyword>
<dbReference type="EMBL" id="JAUOTP010000006">
    <property type="protein sequence ID" value="MDO6415541.1"/>
    <property type="molecule type" value="Genomic_DNA"/>
</dbReference>
<proteinExistence type="predicted"/>
<accession>A0ABT8YB29</accession>
<evidence type="ECO:0000256" key="1">
    <source>
        <dbReference type="ARBA" id="ARBA00004370"/>
    </source>
</evidence>
<comment type="caution">
    <text evidence="6">The sequence shown here is derived from an EMBL/GenBank/DDBJ whole genome shotgun (WGS) entry which is preliminary data.</text>
</comment>
<evidence type="ECO:0000259" key="5">
    <source>
        <dbReference type="Pfam" id="PF01103"/>
    </source>
</evidence>
<keyword evidence="2" id="KW-1134">Transmembrane beta strand</keyword>
<name>A0ABT8YB29_9SPHN</name>
<dbReference type="Pfam" id="PF01103">
    <property type="entry name" value="Omp85"/>
    <property type="match status" value="1"/>
</dbReference>
<sequence>MTGTVRPARGYLLHGMAITGAIRKRRGRDHGLRALLLAGGLWTGALCAQQPAPTPPPPAPAPALDEAEFDRALPPLEDNAPGPVPPPETPVTAPELEQPLPPLATFDSAPAPTLAADAGEQARQIPYTLQVEGLKPLGLEPRFRELSALLHDGKKAANATQISARADEDVALAGRLLRAEGYLDGTALATIPPSSDPAATVPVTITATPGTLYKLGTISITGAPPEPTQLATAALKLHTGDPIAAAPIEEAEARVALHLPEQAYPFVKVGQRDILVDEAHATGDYTLPIEAGPKARYGTLRTEGDPVFALDHLAVFPRFKAGQLYDSRQVDDLRQALIGTNLLSTVSVEPVRTGETAADGTEAVDLLVRQTRGPARALAASGGYGTGEGIKLTGSWEHRNLFPPEGALILDATAGTQLQSVSSTFRRSNAGKRDRTFEAGATVSRQRFDAYNAETVTLAGSIARQSTPIWQKRWTYSIGTELTATRETPFDPASLTRPKDTYFIAALPLQGGYDTSDSLLDPTRGLRVNGRLSPEAQKRSGGGFDTYLRALVETSTYRPITDNIVLAGRIRVGSILGVSRDDIAPSRRLYSGGGGSVRGFGYQQLGPKDANNDPVGGRSLTEFAVEARYRFGTYGIVPFFDGGRVGDKSTPSISGMRYGAGIGARYYTNFGPMRIDLATPINRKPGESKLALYISIGQAF</sequence>
<dbReference type="PANTHER" id="PTHR12815">
    <property type="entry name" value="SORTING AND ASSEMBLY MACHINERY SAMM50 PROTEIN FAMILY MEMBER"/>
    <property type="match status" value="1"/>
</dbReference>
<organism evidence="6 7">
    <name type="scientific">Sphingomonas natans</name>
    <dbReference type="NCBI Taxonomy" id="3063330"/>
    <lineage>
        <taxon>Bacteria</taxon>
        <taxon>Pseudomonadati</taxon>
        <taxon>Pseudomonadota</taxon>
        <taxon>Alphaproteobacteria</taxon>
        <taxon>Sphingomonadales</taxon>
        <taxon>Sphingomonadaceae</taxon>
        <taxon>Sphingomonas</taxon>
    </lineage>
</organism>
<dbReference type="InterPro" id="IPR000184">
    <property type="entry name" value="Bac_surfAg_D15"/>
</dbReference>
<evidence type="ECO:0000256" key="4">
    <source>
        <dbReference type="SAM" id="MobiDB-lite"/>
    </source>
</evidence>
<dbReference type="InterPro" id="IPR039910">
    <property type="entry name" value="D15-like"/>
</dbReference>
<dbReference type="PANTHER" id="PTHR12815:SF42">
    <property type="entry name" value="BACTERIAL SURFACE ANTIGEN (D15) DOMAIN-CONTAINING PROTEIN"/>
    <property type="match status" value="1"/>
</dbReference>
<dbReference type="Gene3D" id="2.40.160.50">
    <property type="entry name" value="membrane protein fhac: a member of the omp85/tpsb transporter family"/>
    <property type="match status" value="1"/>
</dbReference>
<reference evidence="6" key="1">
    <citation type="submission" date="2023-07" db="EMBL/GenBank/DDBJ databases">
        <authorList>
            <person name="Kim M."/>
        </authorList>
    </citation>
    <scope>NUCLEOTIDE SEQUENCE</scope>
    <source>
        <strain evidence="6">BIUV-7</strain>
    </source>
</reference>
<gene>
    <name evidence="6" type="ORF">Q4F19_14220</name>
</gene>
<feature type="domain" description="Bacterial surface antigen (D15)" evidence="5">
    <location>
        <begin position="410"/>
        <end position="700"/>
    </location>
</feature>
<evidence type="ECO:0000313" key="7">
    <source>
        <dbReference type="Proteomes" id="UP001169764"/>
    </source>
</evidence>
<evidence type="ECO:0000256" key="2">
    <source>
        <dbReference type="ARBA" id="ARBA00022452"/>
    </source>
</evidence>
<comment type="subcellular location">
    <subcellularLocation>
        <location evidence="1">Membrane</location>
    </subcellularLocation>
</comment>
<keyword evidence="7" id="KW-1185">Reference proteome</keyword>
<evidence type="ECO:0000256" key="3">
    <source>
        <dbReference type="ARBA" id="ARBA00023136"/>
    </source>
</evidence>
<dbReference type="Gene3D" id="3.10.20.310">
    <property type="entry name" value="membrane protein fhac"/>
    <property type="match status" value="1"/>
</dbReference>
<protein>
    <submittedName>
        <fullName evidence="6">BamA/TamA family outer membrane protein</fullName>
    </submittedName>
</protein>
<dbReference type="Proteomes" id="UP001169764">
    <property type="component" value="Unassembled WGS sequence"/>
</dbReference>
<keyword evidence="3" id="KW-0472">Membrane</keyword>